<gene>
    <name evidence="2" type="ORF">FPOA_00097</name>
</gene>
<dbReference type="InterPro" id="IPR056599">
    <property type="entry name" value="AAA_lid_fung"/>
</dbReference>
<comment type="caution">
    <text evidence="2">The sequence shown here is derived from an EMBL/GenBank/DDBJ whole genome shotgun (WGS) entry which is preliminary data.</text>
</comment>
<dbReference type="SUPFAM" id="SSF52540">
    <property type="entry name" value="P-loop containing nucleoside triphosphate hydrolases"/>
    <property type="match status" value="1"/>
</dbReference>
<dbReference type="Pfam" id="PF00004">
    <property type="entry name" value="AAA"/>
    <property type="match status" value="1"/>
</dbReference>
<dbReference type="GO" id="GO:0016887">
    <property type="term" value="F:ATP hydrolysis activity"/>
    <property type="evidence" value="ECO:0007669"/>
    <property type="project" value="InterPro"/>
</dbReference>
<dbReference type="GO" id="GO:0005524">
    <property type="term" value="F:ATP binding"/>
    <property type="evidence" value="ECO:0007669"/>
    <property type="project" value="InterPro"/>
</dbReference>
<dbReference type="AlphaFoldDB" id="A0A1B8B086"/>
<reference evidence="2 3" key="1">
    <citation type="submission" date="2016-06" db="EMBL/GenBank/DDBJ databases">
        <title>Living apart together: crosstalk between the core and supernumerary genomes in a fungal plant pathogen.</title>
        <authorList>
            <person name="Vanheule A."/>
            <person name="Audenaert K."/>
            <person name="Warris S."/>
            <person name="Van De Geest H."/>
            <person name="Schijlen E."/>
            <person name="Hofte M."/>
            <person name="De Saeger S."/>
            <person name="Haesaert G."/>
            <person name="Waalwijk C."/>
            <person name="Van Der Lee T."/>
        </authorList>
    </citation>
    <scope>NUCLEOTIDE SEQUENCE [LARGE SCALE GENOMIC DNA]</scope>
    <source>
        <strain evidence="2 3">2516</strain>
    </source>
</reference>
<keyword evidence="3" id="KW-1185">Reference proteome</keyword>
<feature type="domain" description="AAA+ ATPase" evidence="1">
    <location>
        <begin position="536"/>
        <end position="665"/>
    </location>
</feature>
<evidence type="ECO:0000259" key="1">
    <source>
        <dbReference type="SMART" id="SM00382"/>
    </source>
</evidence>
<organism evidence="2 3">
    <name type="scientific">Fusarium poae</name>
    <dbReference type="NCBI Taxonomy" id="36050"/>
    <lineage>
        <taxon>Eukaryota</taxon>
        <taxon>Fungi</taxon>
        <taxon>Dikarya</taxon>
        <taxon>Ascomycota</taxon>
        <taxon>Pezizomycotina</taxon>
        <taxon>Sordariomycetes</taxon>
        <taxon>Hypocreomycetidae</taxon>
        <taxon>Hypocreales</taxon>
        <taxon>Nectriaceae</taxon>
        <taxon>Fusarium</taxon>
    </lineage>
</organism>
<dbReference type="PANTHER" id="PTHR46411:SF3">
    <property type="entry name" value="AAA+ ATPASE DOMAIN-CONTAINING PROTEIN"/>
    <property type="match status" value="1"/>
</dbReference>
<protein>
    <recommendedName>
        <fullName evidence="1">AAA+ ATPase domain-containing protein</fullName>
    </recommendedName>
</protein>
<evidence type="ECO:0000313" key="3">
    <source>
        <dbReference type="Proteomes" id="UP000091967"/>
    </source>
</evidence>
<dbReference type="CDD" id="cd19481">
    <property type="entry name" value="RecA-like_protease"/>
    <property type="match status" value="1"/>
</dbReference>
<dbReference type="InterPro" id="IPR054289">
    <property type="entry name" value="DUF7025"/>
</dbReference>
<dbReference type="InterPro" id="IPR027417">
    <property type="entry name" value="P-loop_NTPase"/>
</dbReference>
<dbReference type="Proteomes" id="UP000091967">
    <property type="component" value="Unassembled WGS sequence"/>
</dbReference>
<dbReference type="InterPro" id="IPR003593">
    <property type="entry name" value="AAA+_ATPase"/>
</dbReference>
<proteinExistence type="predicted"/>
<dbReference type="EMBL" id="LYXU01000001">
    <property type="protein sequence ID" value="OBS26154.1"/>
    <property type="molecule type" value="Genomic_DNA"/>
</dbReference>
<dbReference type="STRING" id="36050.A0A1B8B086"/>
<accession>A0A1B8B086</accession>
<sequence>MSAKDASDSLPMSSLMERLTAVENKLAGLQLQPGSSPLKLTVEAIEPLSPVEQKSEVKNDDLQPKSRVKLVISKTDPDTGEVIQDDSKVLKTNDKDEDKEKYAFTLRKMVQDNDKSRQIASEIDIINPDLWTLLKNNLSHYPYHIYRDSPVTLYSPYESIVFEFDALMKLSQDEPSNETETDKIAREDLKLLLDTISGGSSGDEKLDKYFKARQGYKKQTPETIQFEDLWTVFQPGTLVYGQPFQSQPQVFVVKDNFRPWPWQRIDKRARGGARSDTWELDAWSYDWRDGTFSRCLFVLKFDHFEGHLPLTSLPYFPFDCHPEYNSKRAELIERGRSFRKICEAKQGSRLFDYHGRSIIEKKGLSVTRQDDEVKSRVMVDYESYFEYGGSNARNGSLIAVDGEECLCSDCQQNAGLCARYRTHFDQARFVQQKEWEEEQYLICPPRVLGYILKDKQWAQLQVTILSPLSQYDDDELLSRLKLADDATERSSKREKEESTKALLLDLVRSHTSTTIKMDSDDEENLNVDDIIPDKGKGLIILLYGPPGVGKTSTAETIAIATGKALFSVSVADVGTQAKHVESNLARIFALATKWQAILLIDEADVFLESRGRGNKAISTEKNALVSVFLRVLEYYQGIMFLTTNQIAEFDVAIPSRIHLAIKYESLKDEQMKAIFHSFLDPLDKKGLISDYDEISEWLEDVVYKEKFDGRQIRNMVTTALGLARAEAAQGRGKRRLTRGHMKRAFKNMSSFKRDFNIQMQRYIDGQEKMIK</sequence>
<name>A0A1B8B086_FUSPO</name>
<dbReference type="PANTHER" id="PTHR46411">
    <property type="entry name" value="FAMILY ATPASE, PUTATIVE-RELATED"/>
    <property type="match status" value="1"/>
</dbReference>
<evidence type="ECO:0000313" key="2">
    <source>
        <dbReference type="EMBL" id="OBS26154.1"/>
    </source>
</evidence>
<dbReference type="OMA" id="WEEEQYL"/>
<dbReference type="Pfam" id="PF23232">
    <property type="entry name" value="AAA_lid_13"/>
    <property type="match status" value="1"/>
</dbReference>
<dbReference type="Gene3D" id="3.40.50.300">
    <property type="entry name" value="P-loop containing nucleotide triphosphate hydrolases"/>
    <property type="match status" value="1"/>
</dbReference>
<dbReference type="InterPro" id="IPR003959">
    <property type="entry name" value="ATPase_AAA_core"/>
</dbReference>
<dbReference type="Pfam" id="PF22942">
    <property type="entry name" value="DUF7025"/>
    <property type="match status" value="1"/>
</dbReference>
<dbReference type="SMART" id="SM00382">
    <property type="entry name" value="AAA"/>
    <property type="match status" value="1"/>
</dbReference>